<comment type="caution">
    <text evidence="2">The sequence shown here is derived from an EMBL/GenBank/DDBJ whole genome shotgun (WGS) entry which is preliminary data.</text>
</comment>
<gene>
    <name evidence="2" type="ORF">Sjap_008242</name>
</gene>
<dbReference type="Proteomes" id="UP001417504">
    <property type="component" value="Unassembled WGS sequence"/>
</dbReference>
<keyword evidence="3" id="KW-1185">Reference proteome</keyword>
<accession>A0AAP0PAN7</accession>
<reference evidence="2 3" key="1">
    <citation type="submission" date="2024-01" db="EMBL/GenBank/DDBJ databases">
        <title>Genome assemblies of Stephania.</title>
        <authorList>
            <person name="Yang L."/>
        </authorList>
    </citation>
    <scope>NUCLEOTIDE SEQUENCE [LARGE SCALE GENOMIC DNA]</scope>
    <source>
        <strain evidence="2">QJT</strain>
        <tissue evidence="2">Leaf</tissue>
    </source>
</reference>
<feature type="region of interest" description="Disordered" evidence="1">
    <location>
        <begin position="188"/>
        <end position="217"/>
    </location>
</feature>
<protein>
    <submittedName>
        <fullName evidence="2">Uncharacterized protein</fullName>
    </submittedName>
</protein>
<evidence type="ECO:0000313" key="2">
    <source>
        <dbReference type="EMBL" id="KAK9137648.1"/>
    </source>
</evidence>
<sequence length="217" mass="24140">MGGAHSYSSQEFCPELGMHSSERGVHVPVADDAQGRGILDELEADGVDTSYLVFFTLEYRSCRCRTLLDACFFTRSCPTPTLGCSGAYERIADSVKEIPPSNGDKVKSDVGCSDPIIVVVVVVDEIWLSVMVVSGERTLSLVRLRKKMHTGWARVHFFLGWVRARACTLQEIYERSLTQKTFELGREKERAAKGYGQGSDYDRRRSGKGQRSGYKGP</sequence>
<proteinExistence type="predicted"/>
<dbReference type="EMBL" id="JBBNAE010000003">
    <property type="protein sequence ID" value="KAK9137648.1"/>
    <property type="molecule type" value="Genomic_DNA"/>
</dbReference>
<evidence type="ECO:0000256" key="1">
    <source>
        <dbReference type="SAM" id="MobiDB-lite"/>
    </source>
</evidence>
<name>A0AAP0PAN7_9MAGN</name>
<dbReference type="AlphaFoldDB" id="A0AAP0PAN7"/>
<evidence type="ECO:0000313" key="3">
    <source>
        <dbReference type="Proteomes" id="UP001417504"/>
    </source>
</evidence>
<organism evidence="2 3">
    <name type="scientific">Stephania japonica</name>
    <dbReference type="NCBI Taxonomy" id="461633"/>
    <lineage>
        <taxon>Eukaryota</taxon>
        <taxon>Viridiplantae</taxon>
        <taxon>Streptophyta</taxon>
        <taxon>Embryophyta</taxon>
        <taxon>Tracheophyta</taxon>
        <taxon>Spermatophyta</taxon>
        <taxon>Magnoliopsida</taxon>
        <taxon>Ranunculales</taxon>
        <taxon>Menispermaceae</taxon>
        <taxon>Menispermoideae</taxon>
        <taxon>Cissampelideae</taxon>
        <taxon>Stephania</taxon>
    </lineage>
</organism>